<evidence type="ECO:0000256" key="2">
    <source>
        <dbReference type="ARBA" id="ARBA00022771"/>
    </source>
</evidence>
<keyword evidence="3" id="KW-0862">Zinc</keyword>
<organism evidence="7 8">
    <name type="scientific">Caenorhabditis japonica</name>
    <dbReference type="NCBI Taxonomy" id="281687"/>
    <lineage>
        <taxon>Eukaryota</taxon>
        <taxon>Metazoa</taxon>
        <taxon>Ecdysozoa</taxon>
        <taxon>Nematoda</taxon>
        <taxon>Chromadorea</taxon>
        <taxon>Rhabditida</taxon>
        <taxon>Rhabditina</taxon>
        <taxon>Rhabditomorpha</taxon>
        <taxon>Rhabditoidea</taxon>
        <taxon>Rhabditidae</taxon>
        <taxon>Peloderinae</taxon>
        <taxon>Caenorhabditis</taxon>
    </lineage>
</organism>
<protein>
    <submittedName>
        <fullName evidence="7">RING-type domain-containing protein</fullName>
    </submittedName>
</protein>
<dbReference type="GO" id="GO:0004842">
    <property type="term" value="F:ubiquitin-protein transferase activity"/>
    <property type="evidence" value="ECO:0007669"/>
    <property type="project" value="TreeGrafter"/>
</dbReference>
<dbReference type="SUPFAM" id="SSF57850">
    <property type="entry name" value="RING/U-box"/>
    <property type="match status" value="1"/>
</dbReference>
<feature type="domain" description="RING-type" evidence="6">
    <location>
        <begin position="25"/>
        <end position="65"/>
    </location>
</feature>
<evidence type="ECO:0000256" key="1">
    <source>
        <dbReference type="ARBA" id="ARBA00022723"/>
    </source>
</evidence>
<evidence type="ECO:0000256" key="4">
    <source>
        <dbReference type="PROSITE-ProRule" id="PRU00175"/>
    </source>
</evidence>
<dbReference type="Gene3D" id="3.30.40.10">
    <property type="entry name" value="Zinc/RING finger domain, C3HC4 (zinc finger)"/>
    <property type="match status" value="1"/>
</dbReference>
<evidence type="ECO:0000259" key="6">
    <source>
        <dbReference type="PROSITE" id="PS50089"/>
    </source>
</evidence>
<evidence type="ECO:0000256" key="3">
    <source>
        <dbReference type="ARBA" id="ARBA00022833"/>
    </source>
</evidence>
<reference evidence="8" key="1">
    <citation type="submission" date="2010-08" db="EMBL/GenBank/DDBJ databases">
        <authorList>
            <consortium name="Caenorhabditis japonica Sequencing Consortium"/>
            <person name="Wilson R.K."/>
        </authorList>
    </citation>
    <scope>NUCLEOTIDE SEQUENCE [LARGE SCALE GENOMIC DNA]</scope>
    <source>
        <strain evidence="8">DF5081</strain>
    </source>
</reference>
<dbReference type="SMART" id="SM00184">
    <property type="entry name" value="RING"/>
    <property type="match status" value="1"/>
</dbReference>
<dbReference type="GO" id="GO:0008270">
    <property type="term" value="F:zinc ion binding"/>
    <property type="evidence" value="ECO:0007669"/>
    <property type="project" value="UniProtKB-KW"/>
</dbReference>
<evidence type="ECO:0000313" key="8">
    <source>
        <dbReference type="Proteomes" id="UP000005237"/>
    </source>
</evidence>
<dbReference type="Proteomes" id="UP000005237">
    <property type="component" value="Unassembled WGS sequence"/>
</dbReference>
<dbReference type="GO" id="GO:0005634">
    <property type="term" value="C:nucleus"/>
    <property type="evidence" value="ECO:0007669"/>
    <property type="project" value="TreeGrafter"/>
</dbReference>
<dbReference type="GO" id="GO:0016567">
    <property type="term" value="P:protein ubiquitination"/>
    <property type="evidence" value="ECO:0007669"/>
    <property type="project" value="TreeGrafter"/>
</dbReference>
<dbReference type="GO" id="GO:0006511">
    <property type="term" value="P:ubiquitin-dependent protein catabolic process"/>
    <property type="evidence" value="ECO:0007669"/>
    <property type="project" value="TreeGrafter"/>
</dbReference>
<dbReference type="Pfam" id="PF13920">
    <property type="entry name" value="zf-C3HC4_3"/>
    <property type="match status" value="1"/>
</dbReference>
<feature type="region of interest" description="Disordered" evidence="5">
    <location>
        <begin position="297"/>
        <end position="379"/>
    </location>
</feature>
<dbReference type="EnsemblMetazoa" id="CJA28239.1">
    <property type="protein sequence ID" value="CJA28239.1"/>
    <property type="gene ID" value="WBGene00183813"/>
</dbReference>
<sequence>MSAQSSVPNTECNDLAKALQPFVECCICMHTLHNAASCIPCLHTFCMGCIVRWADPKNGQCPICRNPVRGISPNRVHRDLVEKYLLVKPEQKRSKADVEVLDLAELEYLLKWLSETDDRISELESLASLQGSSEICDQRYNDNLSRVFDLFRENIETTSEEPVRIESIKENVTKLLNDLRKEMLPSAVFTKYHRLERAYRRMVRYSVSKIGLAEHTWLAQVFFDKDFVSRFCEDSENSDDCSEDESDWDLDLSTRISDTIFEYQHPEGPSRRPPRQSFDGYDPTELEAVARVQQMRNSGFRREPQPPLSPTSLSPSPPQRRSRRIRDRYSRVPQATSPTQQPPQRHPMIRRREVASNNVSQTEHLRRSARLAARAQAQQ</sequence>
<dbReference type="PROSITE" id="PS50089">
    <property type="entry name" value="ZF_RING_2"/>
    <property type="match status" value="1"/>
</dbReference>
<dbReference type="InterPro" id="IPR052256">
    <property type="entry name" value="E3_ubiquitin-ligase_CHFR"/>
</dbReference>
<evidence type="ECO:0000256" key="5">
    <source>
        <dbReference type="SAM" id="MobiDB-lite"/>
    </source>
</evidence>
<keyword evidence="8" id="KW-1185">Reference proteome</keyword>
<keyword evidence="2 4" id="KW-0863">Zinc-finger</keyword>
<dbReference type="InterPro" id="IPR001841">
    <property type="entry name" value="Znf_RING"/>
</dbReference>
<keyword evidence="1" id="KW-0479">Metal-binding</keyword>
<dbReference type="PANTHER" id="PTHR16079">
    <property type="entry name" value="UBIQUITIN LIGASE PROTEIN CHFR"/>
    <property type="match status" value="1"/>
</dbReference>
<dbReference type="PROSITE" id="PS00518">
    <property type="entry name" value="ZF_RING_1"/>
    <property type="match status" value="1"/>
</dbReference>
<dbReference type="InterPro" id="IPR013083">
    <property type="entry name" value="Znf_RING/FYVE/PHD"/>
</dbReference>
<reference evidence="7" key="2">
    <citation type="submission" date="2022-06" db="UniProtKB">
        <authorList>
            <consortium name="EnsemblMetazoa"/>
        </authorList>
    </citation>
    <scope>IDENTIFICATION</scope>
    <source>
        <strain evidence="7">DF5081</strain>
    </source>
</reference>
<dbReference type="AlphaFoldDB" id="A0A8R1I7Z4"/>
<name>A0A8R1I7Z4_CAEJA</name>
<accession>A0A8R1I7Z4</accession>
<evidence type="ECO:0000313" key="7">
    <source>
        <dbReference type="EnsemblMetazoa" id="CJA28239.1"/>
    </source>
</evidence>
<dbReference type="PANTHER" id="PTHR16079:SF4">
    <property type="entry name" value="E3 UBIQUITIN-PROTEIN LIGASE CHFR"/>
    <property type="match status" value="1"/>
</dbReference>
<feature type="compositionally biased region" description="Low complexity" evidence="5">
    <location>
        <begin position="370"/>
        <end position="379"/>
    </location>
</feature>
<dbReference type="InterPro" id="IPR017907">
    <property type="entry name" value="Znf_RING_CS"/>
</dbReference>
<proteinExistence type="predicted"/>